<dbReference type="OrthoDB" id="5338832at2"/>
<dbReference type="Pfam" id="PF00239">
    <property type="entry name" value="Resolvase"/>
    <property type="match status" value="1"/>
</dbReference>
<keyword evidence="3" id="KW-1185">Reference proteome</keyword>
<evidence type="ECO:0000313" key="2">
    <source>
        <dbReference type="EMBL" id="KYJ87147.1"/>
    </source>
</evidence>
<dbReference type="EMBL" id="LNKT01000004">
    <property type="protein sequence ID" value="KYJ87147.1"/>
    <property type="molecule type" value="Genomic_DNA"/>
</dbReference>
<accession>A0A151CI23</accession>
<dbReference type="GO" id="GO:0000150">
    <property type="term" value="F:DNA strand exchange activity"/>
    <property type="evidence" value="ECO:0007669"/>
    <property type="project" value="InterPro"/>
</dbReference>
<evidence type="ECO:0000313" key="3">
    <source>
        <dbReference type="Proteomes" id="UP000075359"/>
    </source>
</evidence>
<dbReference type="Pfam" id="PF02796">
    <property type="entry name" value="HTH_7"/>
    <property type="match status" value="1"/>
</dbReference>
<dbReference type="InterPro" id="IPR006120">
    <property type="entry name" value="Resolvase_HTH_dom"/>
</dbReference>
<dbReference type="Gene3D" id="1.10.10.60">
    <property type="entry name" value="Homeodomain-like"/>
    <property type="match status" value="1"/>
</dbReference>
<reference evidence="2 3" key="1">
    <citation type="submission" date="2015-11" db="EMBL/GenBank/DDBJ databases">
        <title>Draft genome of Sulfurovum riftiae 1812E, a member of the Epsilonproteobacteria isolated from the tube of the deep-sea hydrothermal vent tubewom Riftia pachyptila.</title>
        <authorList>
            <person name="Vetriani C."/>
            <person name="Giovannelli D."/>
        </authorList>
    </citation>
    <scope>NUCLEOTIDE SEQUENCE [LARGE SCALE GENOMIC DNA]</scope>
    <source>
        <strain evidence="2 3">1812E</strain>
    </source>
</reference>
<organism evidence="2 3">
    <name type="scientific">Sulfurovum riftiae</name>
    <dbReference type="NCBI Taxonomy" id="1630136"/>
    <lineage>
        <taxon>Bacteria</taxon>
        <taxon>Pseudomonadati</taxon>
        <taxon>Campylobacterota</taxon>
        <taxon>Epsilonproteobacteria</taxon>
        <taxon>Campylobacterales</taxon>
        <taxon>Sulfurovaceae</taxon>
        <taxon>Sulfurovum</taxon>
    </lineage>
</organism>
<dbReference type="Gene3D" id="3.40.50.1390">
    <property type="entry name" value="Resolvase, N-terminal catalytic domain"/>
    <property type="match status" value="1"/>
</dbReference>
<protein>
    <recommendedName>
        <fullName evidence="1">Resolvase/invertase-type recombinase catalytic domain-containing protein</fullName>
    </recommendedName>
</protein>
<dbReference type="InterPro" id="IPR036162">
    <property type="entry name" value="Resolvase-like_N_sf"/>
</dbReference>
<dbReference type="GO" id="GO:0003677">
    <property type="term" value="F:DNA binding"/>
    <property type="evidence" value="ECO:0007669"/>
    <property type="project" value="InterPro"/>
</dbReference>
<evidence type="ECO:0000259" key="1">
    <source>
        <dbReference type="SMART" id="SM00857"/>
    </source>
</evidence>
<dbReference type="InterPro" id="IPR006119">
    <property type="entry name" value="Resolv_N"/>
</dbReference>
<gene>
    <name evidence="2" type="ORF">AS592_09100</name>
</gene>
<dbReference type="AlphaFoldDB" id="A0A151CI23"/>
<dbReference type="SUPFAM" id="SSF53041">
    <property type="entry name" value="Resolvase-like"/>
    <property type="match status" value="1"/>
</dbReference>
<proteinExistence type="predicted"/>
<sequence length="228" mass="26090">MTYAYLRQMPDNANLSDQQRNILSFSLTHGMEIDKEVIEYSTKNHPIEERKQFEEFLQSMSDGDTLVVDTLSVLSDRAEEMIKVFNCMLSRDIELYVASQHLHITKSTPIVKIFPLLNDLREAQKARSNQIGRPKGSRSSSKFDVYQAQIISLLREGMNVSAIARELGVSRSSLKDYIESRGIRELVEGSWMEINSPEQVPGVDNTVLICPFEQEKEAEEKQQTERIS</sequence>
<name>A0A151CI23_9BACT</name>
<feature type="domain" description="Resolvase/invertase-type recombinase catalytic" evidence="1">
    <location>
        <begin position="2"/>
        <end position="134"/>
    </location>
</feature>
<dbReference type="Proteomes" id="UP000075359">
    <property type="component" value="Unassembled WGS sequence"/>
</dbReference>
<dbReference type="RefSeq" id="WP_067329224.1">
    <property type="nucleotide sequence ID" value="NZ_LNKT01000004.1"/>
</dbReference>
<dbReference type="SMART" id="SM00857">
    <property type="entry name" value="Resolvase"/>
    <property type="match status" value="1"/>
</dbReference>
<comment type="caution">
    <text evidence="2">The sequence shown here is derived from an EMBL/GenBank/DDBJ whole genome shotgun (WGS) entry which is preliminary data.</text>
</comment>
<dbReference type="STRING" id="1630136.AS592_09100"/>